<reference evidence="3" key="2">
    <citation type="submission" date="2021-04" db="EMBL/GenBank/DDBJ databases">
        <authorList>
            <person name="Gilroy R."/>
        </authorList>
    </citation>
    <scope>NUCLEOTIDE SEQUENCE</scope>
    <source>
        <strain evidence="3">ChiSxjej3B15-24422</strain>
    </source>
</reference>
<evidence type="ECO:0000256" key="1">
    <source>
        <dbReference type="ARBA" id="ARBA00022839"/>
    </source>
</evidence>
<dbReference type="EMBL" id="DXDD01000048">
    <property type="protein sequence ID" value="HIY59808.1"/>
    <property type="molecule type" value="Genomic_DNA"/>
</dbReference>
<dbReference type="GO" id="GO:0008408">
    <property type="term" value="F:3'-5' exonuclease activity"/>
    <property type="evidence" value="ECO:0007669"/>
    <property type="project" value="TreeGrafter"/>
</dbReference>
<dbReference type="InterPro" id="IPR006054">
    <property type="entry name" value="DnaQ"/>
</dbReference>
<gene>
    <name evidence="3" type="ORF">H9831_03870</name>
</gene>
<dbReference type="GO" id="GO:0045004">
    <property type="term" value="P:DNA replication proofreading"/>
    <property type="evidence" value="ECO:0007669"/>
    <property type="project" value="TreeGrafter"/>
</dbReference>
<dbReference type="Proteomes" id="UP000824007">
    <property type="component" value="Unassembled WGS sequence"/>
</dbReference>
<dbReference type="PANTHER" id="PTHR30231:SF41">
    <property type="entry name" value="DNA POLYMERASE III SUBUNIT EPSILON"/>
    <property type="match status" value="1"/>
</dbReference>
<dbReference type="InterPro" id="IPR013520">
    <property type="entry name" value="Ribonucl_H"/>
</dbReference>
<dbReference type="Gene3D" id="3.30.420.10">
    <property type="entry name" value="Ribonuclease H-like superfamily/Ribonuclease H"/>
    <property type="match status" value="1"/>
</dbReference>
<keyword evidence="1 3" id="KW-0269">Exonuclease</keyword>
<feature type="domain" description="Exonuclease" evidence="2">
    <location>
        <begin position="7"/>
        <end position="171"/>
    </location>
</feature>
<evidence type="ECO:0000259" key="2">
    <source>
        <dbReference type="SMART" id="SM00479"/>
    </source>
</evidence>
<accession>A0A9D1YNZ5</accession>
<dbReference type="SUPFAM" id="SSF53098">
    <property type="entry name" value="Ribonuclease H-like"/>
    <property type="match status" value="1"/>
</dbReference>
<evidence type="ECO:0000313" key="4">
    <source>
        <dbReference type="Proteomes" id="UP000824007"/>
    </source>
</evidence>
<comment type="caution">
    <text evidence="3">The sequence shown here is derived from an EMBL/GenBank/DDBJ whole genome shotgun (WGS) entry which is preliminary data.</text>
</comment>
<dbReference type="NCBIfam" id="TIGR00573">
    <property type="entry name" value="dnaq"/>
    <property type="match status" value="1"/>
</dbReference>
<keyword evidence="1 3" id="KW-0378">Hydrolase</keyword>
<dbReference type="InterPro" id="IPR036397">
    <property type="entry name" value="RNaseH_sf"/>
</dbReference>
<dbReference type="PANTHER" id="PTHR30231">
    <property type="entry name" value="DNA POLYMERASE III SUBUNIT EPSILON"/>
    <property type="match status" value="1"/>
</dbReference>
<dbReference type="CDD" id="cd06127">
    <property type="entry name" value="DEDDh"/>
    <property type="match status" value="1"/>
</dbReference>
<sequence length="247" mass="27629">MEGPVRDYVCVDLETTGLHPKTDRIIEIGAVRVRSGRPVKTWRTFVNPGRKLEEQTKEITGITQEEVDKAPDIGQVLPECLAFLDGDVLVGHSLLFDYSFLKKAAVNAGLSLEARGIDTLKLARKYLPQLPGRGLGALCLHYGIPHQAHRALGDALATAALYEILCESFYEEKAFAPVPLIFQVKRETPASRAQKERLRRLAALYRTELPADPEKLTRNEASRLADQLISRFAGTYGTVENYEKRRK</sequence>
<dbReference type="AlphaFoldDB" id="A0A9D1YNZ5"/>
<dbReference type="SMART" id="SM00479">
    <property type="entry name" value="EXOIII"/>
    <property type="match status" value="1"/>
</dbReference>
<dbReference type="FunFam" id="3.30.420.10:FF:000045">
    <property type="entry name" value="3'-5' exonuclease DinG"/>
    <property type="match status" value="1"/>
</dbReference>
<proteinExistence type="predicted"/>
<keyword evidence="1 3" id="KW-0540">Nuclease</keyword>
<dbReference type="Pfam" id="PF00929">
    <property type="entry name" value="RNase_T"/>
    <property type="match status" value="1"/>
</dbReference>
<evidence type="ECO:0000313" key="3">
    <source>
        <dbReference type="EMBL" id="HIY59808.1"/>
    </source>
</evidence>
<dbReference type="GO" id="GO:0003887">
    <property type="term" value="F:DNA-directed DNA polymerase activity"/>
    <property type="evidence" value="ECO:0007669"/>
    <property type="project" value="InterPro"/>
</dbReference>
<organism evidence="3 4">
    <name type="scientific">Candidatus Eisenbergiella pullistercoris</name>
    <dbReference type="NCBI Taxonomy" id="2838555"/>
    <lineage>
        <taxon>Bacteria</taxon>
        <taxon>Bacillati</taxon>
        <taxon>Bacillota</taxon>
        <taxon>Clostridia</taxon>
        <taxon>Lachnospirales</taxon>
        <taxon>Lachnospiraceae</taxon>
        <taxon>Eisenbergiella</taxon>
    </lineage>
</organism>
<dbReference type="GO" id="GO:0003677">
    <property type="term" value="F:DNA binding"/>
    <property type="evidence" value="ECO:0007669"/>
    <property type="project" value="InterPro"/>
</dbReference>
<dbReference type="InterPro" id="IPR012337">
    <property type="entry name" value="RNaseH-like_sf"/>
</dbReference>
<reference evidence="3" key="1">
    <citation type="journal article" date="2021" name="PeerJ">
        <title>Extensive microbial diversity within the chicken gut microbiome revealed by metagenomics and culture.</title>
        <authorList>
            <person name="Gilroy R."/>
            <person name="Ravi A."/>
            <person name="Getino M."/>
            <person name="Pursley I."/>
            <person name="Horton D.L."/>
            <person name="Alikhan N.F."/>
            <person name="Baker D."/>
            <person name="Gharbi K."/>
            <person name="Hall N."/>
            <person name="Watson M."/>
            <person name="Adriaenssens E.M."/>
            <person name="Foster-Nyarko E."/>
            <person name="Jarju S."/>
            <person name="Secka A."/>
            <person name="Antonio M."/>
            <person name="Oren A."/>
            <person name="Chaudhuri R.R."/>
            <person name="La Ragione R."/>
            <person name="Hildebrand F."/>
            <person name="Pallen M.J."/>
        </authorList>
    </citation>
    <scope>NUCLEOTIDE SEQUENCE</scope>
    <source>
        <strain evidence="3">ChiSxjej3B15-24422</strain>
    </source>
</reference>
<name>A0A9D1YNZ5_9FIRM</name>
<dbReference type="GO" id="GO:0005829">
    <property type="term" value="C:cytosol"/>
    <property type="evidence" value="ECO:0007669"/>
    <property type="project" value="TreeGrafter"/>
</dbReference>
<protein>
    <submittedName>
        <fullName evidence="3">3'-5' exonuclease</fullName>
    </submittedName>
</protein>